<organism evidence="1 2">
    <name type="scientific">Funneliformis caledonium</name>
    <dbReference type="NCBI Taxonomy" id="1117310"/>
    <lineage>
        <taxon>Eukaryota</taxon>
        <taxon>Fungi</taxon>
        <taxon>Fungi incertae sedis</taxon>
        <taxon>Mucoromycota</taxon>
        <taxon>Glomeromycotina</taxon>
        <taxon>Glomeromycetes</taxon>
        <taxon>Glomerales</taxon>
        <taxon>Glomeraceae</taxon>
        <taxon>Funneliformis</taxon>
    </lineage>
</organism>
<comment type="caution">
    <text evidence="1">The sequence shown here is derived from an EMBL/GenBank/DDBJ whole genome shotgun (WGS) entry which is preliminary data.</text>
</comment>
<keyword evidence="2" id="KW-1185">Reference proteome</keyword>
<name>A0A9N9FYC7_9GLOM</name>
<dbReference type="AlphaFoldDB" id="A0A9N9FYC7"/>
<gene>
    <name evidence="1" type="ORF">FCALED_LOCUS7129</name>
</gene>
<proteinExistence type="predicted"/>
<evidence type="ECO:0000313" key="2">
    <source>
        <dbReference type="Proteomes" id="UP000789570"/>
    </source>
</evidence>
<reference evidence="1" key="1">
    <citation type="submission" date="2021-06" db="EMBL/GenBank/DDBJ databases">
        <authorList>
            <person name="Kallberg Y."/>
            <person name="Tangrot J."/>
            <person name="Rosling A."/>
        </authorList>
    </citation>
    <scope>NUCLEOTIDE SEQUENCE</scope>
    <source>
        <strain evidence="1">UK204</strain>
    </source>
</reference>
<dbReference type="EMBL" id="CAJVPQ010001826">
    <property type="protein sequence ID" value="CAG8571680.1"/>
    <property type="molecule type" value="Genomic_DNA"/>
</dbReference>
<dbReference type="Proteomes" id="UP000789570">
    <property type="component" value="Unassembled WGS sequence"/>
</dbReference>
<evidence type="ECO:0000313" key="1">
    <source>
        <dbReference type="EMBL" id="CAG8571680.1"/>
    </source>
</evidence>
<sequence length="127" mass="14609">FQKYWQGVIKESEKENLLPDLSQGFQEPKRIREDDDGSSIELWKKQSRILEQNKDKLVYRHVVNDEILVASAYASSWMSLSSADEPELQAIVESLLPLRHRVPELSLIMDGKKPKGIRSILLLGHLL</sequence>
<dbReference type="OrthoDB" id="3068380at2759"/>
<accession>A0A9N9FYC7</accession>
<protein>
    <submittedName>
        <fullName evidence="1">15615_t:CDS:1</fullName>
    </submittedName>
</protein>
<feature type="non-terminal residue" evidence="1">
    <location>
        <position position="127"/>
    </location>
</feature>